<dbReference type="GO" id="GO:0015774">
    <property type="term" value="P:polysaccharide transport"/>
    <property type="evidence" value="ECO:0007669"/>
    <property type="project" value="InterPro"/>
</dbReference>
<sequence length="289" mass="31349">GLQPKVINDTAVPSPDRTMAKLFSPDIEAVFVWNGCKSQRGRLRAELRAAGVSVLTMEHGFFDDRRKRVQIDHQGFSRMSSWCRPEVFKAKPEGGSDRLSVMAGGGPAIQGPRQAGYILVILQVPNDSQLSDSEIQAPGPLVRAVEASAPEGVEIRVRAHPVQPWNCGTNGRARMTKDKSLEEDIAGARFCITINSTAGVKALYLGCPVLCLGPAMYTVAGVAKQTSIAVMPEAIREMLAGWAPKSHQAFYFLCHLANHQWTLGELAQGDCLKALLEVAERCSPSKTQP</sequence>
<reference evidence="1" key="1">
    <citation type="journal article" date="2014" name="Front. Microbiol.">
        <title>High frequency of phylogenetically diverse reductive dehalogenase-homologous genes in deep subseafloor sedimentary metagenomes.</title>
        <authorList>
            <person name="Kawai M."/>
            <person name="Futagami T."/>
            <person name="Toyoda A."/>
            <person name="Takaki Y."/>
            <person name="Nishi S."/>
            <person name="Hori S."/>
            <person name="Arai W."/>
            <person name="Tsubouchi T."/>
            <person name="Morono Y."/>
            <person name="Uchiyama I."/>
            <person name="Ito T."/>
            <person name="Fujiyama A."/>
            <person name="Inagaki F."/>
            <person name="Takami H."/>
        </authorList>
    </citation>
    <scope>NUCLEOTIDE SEQUENCE</scope>
    <source>
        <strain evidence="1">Expedition CK06-06</strain>
    </source>
</reference>
<protein>
    <recommendedName>
        <fullName evidence="2">Capsule polysaccharide biosynthesis protein</fullName>
    </recommendedName>
</protein>
<dbReference type="Pfam" id="PF05159">
    <property type="entry name" value="Capsule_synth"/>
    <property type="match status" value="1"/>
</dbReference>
<proteinExistence type="predicted"/>
<dbReference type="AlphaFoldDB" id="X1GWI8"/>
<feature type="non-terminal residue" evidence="1">
    <location>
        <position position="1"/>
    </location>
</feature>
<evidence type="ECO:0000313" key="1">
    <source>
        <dbReference type="EMBL" id="GAH37378.1"/>
    </source>
</evidence>
<name>X1GWI8_9ZZZZ</name>
<comment type="caution">
    <text evidence="1">The sequence shown here is derived from an EMBL/GenBank/DDBJ whole genome shotgun (WGS) entry which is preliminary data.</text>
</comment>
<gene>
    <name evidence="1" type="ORF">S03H2_20472</name>
</gene>
<dbReference type="EMBL" id="BARU01010795">
    <property type="protein sequence ID" value="GAH37378.1"/>
    <property type="molecule type" value="Genomic_DNA"/>
</dbReference>
<organism evidence="1">
    <name type="scientific">marine sediment metagenome</name>
    <dbReference type="NCBI Taxonomy" id="412755"/>
    <lineage>
        <taxon>unclassified sequences</taxon>
        <taxon>metagenomes</taxon>
        <taxon>ecological metagenomes</taxon>
    </lineage>
</organism>
<dbReference type="GO" id="GO:0000271">
    <property type="term" value="P:polysaccharide biosynthetic process"/>
    <property type="evidence" value="ECO:0007669"/>
    <property type="project" value="InterPro"/>
</dbReference>
<accession>X1GWI8</accession>
<dbReference type="InterPro" id="IPR007833">
    <property type="entry name" value="Capsule_polysaccharide_synth"/>
</dbReference>
<feature type="non-terminal residue" evidence="1">
    <location>
        <position position="289"/>
    </location>
</feature>
<evidence type="ECO:0008006" key="2">
    <source>
        <dbReference type="Google" id="ProtNLM"/>
    </source>
</evidence>